<dbReference type="RefSeq" id="WP_145116234.1">
    <property type="nucleotide sequence ID" value="NZ_CP036349.1"/>
</dbReference>
<reference evidence="2 3" key="1">
    <citation type="submission" date="2019-02" db="EMBL/GenBank/DDBJ databases">
        <title>Deep-cultivation of Planctomycetes and their phenomic and genomic characterization uncovers novel biology.</title>
        <authorList>
            <person name="Wiegand S."/>
            <person name="Jogler M."/>
            <person name="Boedeker C."/>
            <person name="Pinto D."/>
            <person name="Vollmers J."/>
            <person name="Rivas-Marin E."/>
            <person name="Kohn T."/>
            <person name="Peeters S.H."/>
            <person name="Heuer A."/>
            <person name="Rast P."/>
            <person name="Oberbeckmann S."/>
            <person name="Bunk B."/>
            <person name="Jeske O."/>
            <person name="Meyerdierks A."/>
            <person name="Storesund J.E."/>
            <person name="Kallscheuer N."/>
            <person name="Luecker S."/>
            <person name="Lage O.M."/>
            <person name="Pohl T."/>
            <person name="Merkel B.J."/>
            <person name="Hornburger P."/>
            <person name="Mueller R.-W."/>
            <person name="Bruemmer F."/>
            <person name="Labrenz M."/>
            <person name="Spormann A.M."/>
            <person name="Op den Camp H."/>
            <person name="Overmann J."/>
            <person name="Amann R."/>
            <person name="Jetten M.S.M."/>
            <person name="Mascher T."/>
            <person name="Medema M.H."/>
            <person name="Devos D.P."/>
            <person name="Kaster A.-K."/>
            <person name="Ovreas L."/>
            <person name="Rohde M."/>
            <person name="Galperin M.Y."/>
            <person name="Jogler C."/>
        </authorList>
    </citation>
    <scope>NUCLEOTIDE SEQUENCE [LARGE SCALE GENOMIC DNA]</scope>
    <source>
        <strain evidence="2 3">Spa11</strain>
    </source>
</reference>
<feature type="chain" id="PRO_5021884021" description="PEP-CTERM protein-sorting domain-containing protein" evidence="1">
    <location>
        <begin position="19"/>
        <end position="228"/>
    </location>
</feature>
<keyword evidence="3" id="KW-1185">Reference proteome</keyword>
<organism evidence="2 3">
    <name type="scientific">Botrimarina mediterranea</name>
    <dbReference type="NCBI Taxonomy" id="2528022"/>
    <lineage>
        <taxon>Bacteria</taxon>
        <taxon>Pseudomonadati</taxon>
        <taxon>Planctomycetota</taxon>
        <taxon>Planctomycetia</taxon>
        <taxon>Pirellulales</taxon>
        <taxon>Lacipirellulaceae</taxon>
        <taxon>Botrimarina</taxon>
    </lineage>
</organism>
<sequence length="228" mass="24661" precursor="true">MKYTLTLFALALATATQGAIVQPQMGGAQVTMMQAGMKHADIDFDGSSLSIHLDETVPTPVLRPLDEGDSFDPSAPWSVLEGKAYNFQYAWTPASIWAPPSSLAVFVEQTSATPGLKAYDRSRESMVDQPTYAPIFENGEPLRWNGMMTHNVYAVANPTLSRYEASYRVYLADELTGVEPTDTMGAPLYGSATTTWTFLATPVPEPTTIALGMIALTSATLRIGGRRA</sequence>
<proteinExistence type="predicted"/>
<keyword evidence="1" id="KW-0732">Signal</keyword>
<dbReference type="AlphaFoldDB" id="A0A518KDV0"/>
<dbReference type="Proteomes" id="UP000316426">
    <property type="component" value="Chromosome"/>
</dbReference>
<evidence type="ECO:0000256" key="1">
    <source>
        <dbReference type="SAM" id="SignalP"/>
    </source>
</evidence>
<dbReference type="KEGG" id="bmei:Spa11_41900"/>
<evidence type="ECO:0000313" key="3">
    <source>
        <dbReference type="Proteomes" id="UP000316426"/>
    </source>
</evidence>
<dbReference type="EMBL" id="CP036349">
    <property type="protein sequence ID" value="QDV75967.1"/>
    <property type="molecule type" value="Genomic_DNA"/>
</dbReference>
<feature type="signal peptide" evidence="1">
    <location>
        <begin position="1"/>
        <end position="18"/>
    </location>
</feature>
<protein>
    <recommendedName>
        <fullName evidence="4">PEP-CTERM protein-sorting domain-containing protein</fullName>
    </recommendedName>
</protein>
<evidence type="ECO:0000313" key="2">
    <source>
        <dbReference type="EMBL" id="QDV75967.1"/>
    </source>
</evidence>
<accession>A0A518KDV0</accession>
<gene>
    <name evidence="2" type="ORF">Spa11_41900</name>
</gene>
<name>A0A518KDV0_9BACT</name>
<evidence type="ECO:0008006" key="4">
    <source>
        <dbReference type="Google" id="ProtNLM"/>
    </source>
</evidence>